<evidence type="ECO:0000256" key="1">
    <source>
        <dbReference type="SAM" id="Phobius"/>
    </source>
</evidence>
<protein>
    <recommendedName>
        <fullName evidence="4">Flp/Fap pilin component</fullName>
    </recommendedName>
</protein>
<dbReference type="EMBL" id="BAABID010000007">
    <property type="protein sequence ID" value="GAA4725301.1"/>
    <property type="molecule type" value="Genomic_DNA"/>
</dbReference>
<proteinExistence type="predicted"/>
<reference evidence="3" key="1">
    <citation type="journal article" date="2019" name="Int. J. Syst. Evol. Microbiol.">
        <title>The Global Catalogue of Microorganisms (GCM) 10K type strain sequencing project: providing services to taxonomists for standard genome sequencing and annotation.</title>
        <authorList>
            <consortium name="The Broad Institute Genomics Platform"/>
            <consortium name="The Broad Institute Genome Sequencing Center for Infectious Disease"/>
            <person name="Wu L."/>
            <person name="Ma J."/>
        </authorList>
    </citation>
    <scope>NUCLEOTIDE SEQUENCE [LARGE SCALE GENOMIC DNA]</scope>
    <source>
        <strain evidence="3">JCM 18063</strain>
    </source>
</reference>
<feature type="transmembrane region" description="Helical" evidence="1">
    <location>
        <begin position="38"/>
        <end position="58"/>
    </location>
</feature>
<keyword evidence="1" id="KW-0472">Membrane</keyword>
<comment type="caution">
    <text evidence="2">The sequence shown here is derived from an EMBL/GenBank/DDBJ whole genome shotgun (WGS) entry which is preliminary data.</text>
</comment>
<name>A0ABP8YEC1_9MICO</name>
<organism evidence="2 3">
    <name type="scientific">Isoptericola chiayiensis</name>
    <dbReference type="NCBI Taxonomy" id="579446"/>
    <lineage>
        <taxon>Bacteria</taxon>
        <taxon>Bacillati</taxon>
        <taxon>Actinomycetota</taxon>
        <taxon>Actinomycetes</taxon>
        <taxon>Micrococcales</taxon>
        <taxon>Promicromonosporaceae</taxon>
        <taxon>Isoptericola</taxon>
    </lineage>
</organism>
<sequence length="77" mass="7830">MEKFSNKVLATQVALTGFIAGAFERAQDERGQGSIEYAGIIVVVVAIIAAIVTFATPIGSAIAGKISEAVNSFSVGG</sequence>
<keyword evidence="1" id="KW-0812">Transmembrane</keyword>
<dbReference type="Proteomes" id="UP001500956">
    <property type="component" value="Unassembled WGS sequence"/>
</dbReference>
<evidence type="ECO:0000313" key="3">
    <source>
        <dbReference type="Proteomes" id="UP001500956"/>
    </source>
</evidence>
<evidence type="ECO:0000313" key="2">
    <source>
        <dbReference type="EMBL" id="GAA4725301.1"/>
    </source>
</evidence>
<dbReference type="RefSeq" id="WP_216648496.1">
    <property type="nucleotide sequence ID" value="NZ_BAABID010000007.1"/>
</dbReference>
<keyword evidence="1" id="KW-1133">Transmembrane helix</keyword>
<gene>
    <name evidence="2" type="ORF">GCM10023216_14530</name>
</gene>
<keyword evidence="3" id="KW-1185">Reference proteome</keyword>
<accession>A0ABP8YEC1</accession>
<evidence type="ECO:0008006" key="4">
    <source>
        <dbReference type="Google" id="ProtNLM"/>
    </source>
</evidence>